<dbReference type="AlphaFoldDB" id="A0A1Y6HJ88"/>
<dbReference type="Gene3D" id="3.10.270.10">
    <property type="entry name" value="Urate Oxidase"/>
    <property type="match status" value="1"/>
</dbReference>
<dbReference type="eggNOG" id="COG1469">
    <property type="taxonomic scope" value="Bacteria"/>
</dbReference>
<sequence>MVLDLAQPHAIHADVGPTRDARGASVFALSQNGAQVRREFIACVQRFDIRELVGLCEQVYATPVQAAVRRIDESVFARLNGADLMYVEDAARGLRKLLAEHYASFDLTERHLENLHAHDALTETESDAEGVHPLAH</sequence>
<dbReference type="EMBL" id="LT853882">
    <property type="protein sequence ID" value="SMQ99522.1"/>
    <property type="molecule type" value="Genomic_DNA"/>
</dbReference>
<evidence type="ECO:0000313" key="2">
    <source>
        <dbReference type="EMBL" id="SMQ99522.1"/>
    </source>
</evidence>
<dbReference type="KEGG" id="xfr:BER92_10855"/>
<dbReference type="PANTHER" id="PTHR36445:SF1">
    <property type="entry name" value="GTP CYCLOHYDROLASE MPTA"/>
    <property type="match status" value="1"/>
</dbReference>
<evidence type="ECO:0000313" key="4">
    <source>
        <dbReference type="Proteomes" id="UP000195877"/>
    </source>
</evidence>
<dbReference type="Pfam" id="PF02649">
    <property type="entry name" value="GCHY-1"/>
    <property type="match status" value="1"/>
</dbReference>
<keyword evidence="1 3" id="KW-0378">Hydrolase</keyword>
<reference evidence="2 4" key="1">
    <citation type="submission" date="2017-05" db="EMBL/GenBank/DDBJ databases">
        <authorList>
            <person name="Blom J."/>
        </authorList>
    </citation>
    <scope>NUCLEOTIDE SEQUENCE [LARGE SCALE GENOMIC DNA]</scope>
    <source>
        <strain evidence="2">PD885</strain>
    </source>
</reference>
<gene>
    <name evidence="2" type="primary">folE2</name>
    <name evidence="3" type="ORF">PD5205_02255</name>
    <name evidence="2" type="ORF">PD885_02281</name>
</gene>
<dbReference type="EMBL" id="LT853885">
    <property type="protein sequence ID" value="SMR03555.1"/>
    <property type="molecule type" value="Genomic_DNA"/>
</dbReference>
<organism evidence="3 5">
    <name type="scientific">Xanthomonas fragariae</name>
    <dbReference type="NCBI Taxonomy" id="48664"/>
    <lineage>
        <taxon>Bacteria</taxon>
        <taxon>Pseudomonadati</taxon>
        <taxon>Pseudomonadota</taxon>
        <taxon>Gammaproteobacteria</taxon>
        <taxon>Lysobacterales</taxon>
        <taxon>Lysobacteraceae</taxon>
        <taxon>Xanthomonas</taxon>
    </lineage>
</organism>
<dbReference type="InterPro" id="IPR003801">
    <property type="entry name" value="GTP_cyclohydrolase_FolE2/MptA"/>
</dbReference>
<dbReference type="PANTHER" id="PTHR36445">
    <property type="entry name" value="GTP CYCLOHYDROLASE MPTA"/>
    <property type="match status" value="1"/>
</dbReference>
<proteinExistence type="predicted"/>
<evidence type="ECO:0000256" key="1">
    <source>
        <dbReference type="ARBA" id="ARBA00022801"/>
    </source>
</evidence>
<dbReference type="Proteomes" id="UP000195953">
    <property type="component" value="Chromosome 1"/>
</dbReference>
<accession>A0A1Y6HJ88</accession>
<dbReference type="Proteomes" id="UP000195877">
    <property type="component" value="Chromosome 1"/>
</dbReference>
<dbReference type="STRING" id="48664.BER92_10855"/>
<evidence type="ECO:0000313" key="5">
    <source>
        <dbReference type="Proteomes" id="UP000195953"/>
    </source>
</evidence>
<protein>
    <submittedName>
        <fullName evidence="2 3">GTP cyclohydrolase</fullName>
    </submittedName>
</protein>
<keyword evidence="4" id="KW-1185">Reference proteome</keyword>
<dbReference type="GO" id="GO:0003934">
    <property type="term" value="F:GTP cyclohydrolase I activity"/>
    <property type="evidence" value="ECO:0007669"/>
    <property type="project" value="InterPro"/>
</dbReference>
<reference evidence="3 5" key="2">
    <citation type="submission" date="2017-05" db="EMBL/GenBank/DDBJ databases">
        <authorList>
            <person name="Song R."/>
            <person name="Chenine A.L."/>
            <person name="Ruprecht R.M."/>
        </authorList>
    </citation>
    <scope>NUCLEOTIDE SEQUENCE [LARGE SCALE GENOMIC DNA]</scope>
    <source>
        <strain evidence="3">PD5205</strain>
    </source>
</reference>
<evidence type="ECO:0000313" key="3">
    <source>
        <dbReference type="EMBL" id="SMR03555.1"/>
    </source>
</evidence>
<name>A0A1Y6HJ88_9XANT</name>